<feature type="transmembrane region" description="Helical" evidence="2">
    <location>
        <begin position="27"/>
        <end position="48"/>
    </location>
</feature>
<reference evidence="4" key="1">
    <citation type="submission" date="2018-06" db="EMBL/GenBank/DDBJ databases">
        <authorList>
            <person name="Zhirakovskaya E."/>
        </authorList>
    </citation>
    <scope>NUCLEOTIDE SEQUENCE</scope>
</reference>
<dbReference type="InterPro" id="IPR050811">
    <property type="entry name" value="Phosphate_ABC_transporter"/>
</dbReference>
<dbReference type="Pfam" id="PF12849">
    <property type="entry name" value="PBP_like_2"/>
    <property type="match status" value="1"/>
</dbReference>
<dbReference type="Gene3D" id="3.40.190.10">
    <property type="entry name" value="Periplasmic binding protein-like II"/>
    <property type="match status" value="2"/>
</dbReference>
<evidence type="ECO:0000313" key="4">
    <source>
        <dbReference type="EMBL" id="VAW53589.1"/>
    </source>
</evidence>
<gene>
    <name evidence="4" type="ORF">MNBD_GAMMA07-1298</name>
</gene>
<dbReference type="PANTHER" id="PTHR30570:SF1">
    <property type="entry name" value="PHOSPHATE-BINDING PROTEIN PSTS"/>
    <property type="match status" value="1"/>
</dbReference>
<sequence length="307" mass="34454">MLQRYISREFLNNVILSLKYRAIVMKLVLSPLILFFSIFFAFPMMLFAENKSSDTITGAGAHFAWVIFDSLKEELEEKSGKNLLLFGKGSNIGMGCNAGIKIASQSTHDSPTFGFVCCNLSQAELDRKKLKIYPLADEPILILVNKNNPISNLSKKQVQSIFSGEIKNWNEVGGWNKPIVVITRLHCKKRPGHWKTILPSAKDFVSKRLNVSSAEEMVKYVTDFETAFGHIGSTWEFGSKSNVKAIKISNIEATAENLKNKTYPFHRRLSAITSLNPSDSVLTTINQVQQGKSFKTIAERFNLLPLN</sequence>
<evidence type="ECO:0000256" key="1">
    <source>
        <dbReference type="ARBA" id="ARBA00022729"/>
    </source>
</evidence>
<keyword evidence="2" id="KW-0472">Membrane</keyword>
<organism evidence="4">
    <name type="scientific">hydrothermal vent metagenome</name>
    <dbReference type="NCBI Taxonomy" id="652676"/>
    <lineage>
        <taxon>unclassified sequences</taxon>
        <taxon>metagenomes</taxon>
        <taxon>ecological metagenomes</taxon>
    </lineage>
</organism>
<keyword evidence="2" id="KW-0812">Transmembrane</keyword>
<keyword evidence="1" id="KW-0732">Signal</keyword>
<evidence type="ECO:0000259" key="3">
    <source>
        <dbReference type="Pfam" id="PF12849"/>
    </source>
</evidence>
<dbReference type="PANTHER" id="PTHR30570">
    <property type="entry name" value="PERIPLASMIC PHOSPHATE BINDING COMPONENT OF PHOSPHATE ABC TRANSPORTER"/>
    <property type="match status" value="1"/>
</dbReference>
<dbReference type="InterPro" id="IPR024370">
    <property type="entry name" value="PBP_domain"/>
</dbReference>
<keyword evidence="2" id="KW-1133">Transmembrane helix</keyword>
<dbReference type="AlphaFoldDB" id="A0A3B0WWL8"/>
<feature type="domain" description="PBP" evidence="3">
    <location>
        <begin position="49"/>
        <end position="274"/>
    </location>
</feature>
<protein>
    <submittedName>
        <fullName evidence="4">Phosphate ABC transporter, periplasmic phosphate-binding protein PstS (TC 3.A.1.7.1)</fullName>
    </submittedName>
</protein>
<accession>A0A3B0WWL8</accession>
<dbReference type="EMBL" id="UOFF01000034">
    <property type="protein sequence ID" value="VAW53589.1"/>
    <property type="molecule type" value="Genomic_DNA"/>
</dbReference>
<evidence type="ECO:0000256" key="2">
    <source>
        <dbReference type="SAM" id="Phobius"/>
    </source>
</evidence>
<dbReference type="SUPFAM" id="SSF53850">
    <property type="entry name" value="Periplasmic binding protein-like II"/>
    <property type="match status" value="1"/>
</dbReference>
<name>A0A3B0WWL8_9ZZZZ</name>
<proteinExistence type="predicted"/>